<reference evidence="5" key="1">
    <citation type="journal article" date="2020" name="Nat. Commun.">
        <title>Large-scale genome sequencing of mycorrhizal fungi provides insights into the early evolution of symbiotic traits.</title>
        <authorList>
            <person name="Miyauchi S."/>
            <person name="Kiss E."/>
            <person name="Kuo A."/>
            <person name="Drula E."/>
            <person name="Kohler A."/>
            <person name="Sanchez-Garcia M."/>
            <person name="Morin E."/>
            <person name="Andreopoulos B."/>
            <person name="Barry K.W."/>
            <person name="Bonito G."/>
            <person name="Buee M."/>
            <person name="Carver A."/>
            <person name="Chen C."/>
            <person name="Cichocki N."/>
            <person name="Clum A."/>
            <person name="Culley D."/>
            <person name="Crous P.W."/>
            <person name="Fauchery L."/>
            <person name="Girlanda M."/>
            <person name="Hayes R.D."/>
            <person name="Keri Z."/>
            <person name="LaButti K."/>
            <person name="Lipzen A."/>
            <person name="Lombard V."/>
            <person name="Magnuson J."/>
            <person name="Maillard F."/>
            <person name="Murat C."/>
            <person name="Nolan M."/>
            <person name="Ohm R.A."/>
            <person name="Pangilinan J."/>
            <person name="Pereira M.F."/>
            <person name="Perotto S."/>
            <person name="Peter M."/>
            <person name="Pfister S."/>
            <person name="Riley R."/>
            <person name="Sitrit Y."/>
            <person name="Stielow J.B."/>
            <person name="Szollosi G."/>
            <person name="Zifcakova L."/>
            <person name="Stursova M."/>
            <person name="Spatafora J.W."/>
            <person name="Tedersoo L."/>
            <person name="Vaario L.M."/>
            <person name="Yamada A."/>
            <person name="Yan M."/>
            <person name="Wang P."/>
            <person name="Xu J."/>
            <person name="Bruns T."/>
            <person name="Baldrian P."/>
            <person name="Vilgalys R."/>
            <person name="Dunand C."/>
            <person name="Henrissat B."/>
            <person name="Grigoriev I.V."/>
            <person name="Hibbett D."/>
            <person name="Nagy L.G."/>
            <person name="Martin F.M."/>
        </authorList>
    </citation>
    <scope>NUCLEOTIDE SEQUENCE</scope>
    <source>
        <strain evidence="5">UH-Tt-Lm1</strain>
    </source>
</reference>
<sequence length="1119" mass="124057">MALTKDKHYWTQLRTAITAGQWDSDLPGKDTKGVTLNWANLLRKFNKHCPGHNEFAEVVSQTQYLYLQLSAGQQKPTADGFQCLQTSPFDLDDEIILPQERQQEGQMGYDMLKAIPSPSESAFLALAYYAYSLSRPSESLDILSKVKDLTHPLKRIPTINPSSNVSHPSADYSSSWTGGFSTAEHNHVNPDVKDGRAWLFVETVRSVCLKGMSYEKLHPSDLQGSLDIYLSASILIDTLESEIPRTVPTIGSPNPQPSSYTQYLELWRWVEQLLWRTVVIAVRISTDEQMLSALFRQYFACSSHWDPSFRSQHRSTVSTLYLHFVISQAKATKIPGSELDTPSWLPEARSVIQEYKSVLNVSTKFPRAGERNVLVEEFVDLCVATWEASGAIGEHAGWVLDTLWWATRLTFNSHRIFRHMSRLFYVSGDSNLAIRTLRLYVQVVGKAWETAKAEVDQRPEDRSTSSAEIIPGADTDRNWVQTLVQGARMFCRVACSKSGTALGTVGNGLDEAREAGALIEKAKTRLDANNPELAASVYLAEGIWHSVMAHKEQMSFNRPYRLSESLRLCELAVETFPSAPACYHLALALSRAGPSRNIPLAIEHARFAVEQGSHEIRHWHLLGLLLVATDDWKKAKAILEYGAGIGEERVGDEGLPQTPNGDTPGTPNGQIEGLPPTAPPFMPVLKSSSTLLDPDAIGIPPAASLLKRVLDHPPPSRRELFEQALQLRMTQLALSEHAEGTEGAVEKWLEVFTWVATQKEGNQTARSSFDSTQKSGDQGSMSNQTISARPGTLVDVTVSGVEDVPSAEPPITVTPASPLRPSFEGQSRQGENVDGRNKLSLGRPRGQSSAGRKVSKILKTQVHRGQERISSISKIVAFGPRHGLAHLRKATSAPDFHSVLSISSYQASSIHSRRRVTYGNSTPDEPVMETLPPRPPPPVPVPQKQPRWDSRAAKGRRLMSDLWCMSAATFRRFGKIEQARGAIQEAEVRDGNNPAVWVQLGLYYHTLGDEQKALQALHKALFIEPEHVSAIIHICRIYLSPPGTGVEELDPDRVELAAGLLSDLTNGHGWDVPEAWYYLAKAAKMQGRTEMERECLTYALRLAEVTRVREIPDAVGWSL</sequence>
<feature type="region of interest" description="Disordered" evidence="4">
    <location>
        <begin position="911"/>
        <end position="948"/>
    </location>
</feature>
<comment type="similarity">
    <text evidence="2">Belongs to the YPP1 family.</text>
</comment>
<reference evidence="5" key="2">
    <citation type="submission" date="2020-11" db="EMBL/GenBank/DDBJ databases">
        <authorList>
            <consortium name="DOE Joint Genome Institute"/>
            <person name="Kuo A."/>
            <person name="Miyauchi S."/>
            <person name="Kiss E."/>
            <person name="Drula E."/>
            <person name="Kohler A."/>
            <person name="Sanchez-Garcia M."/>
            <person name="Andreopoulos B."/>
            <person name="Barry K.W."/>
            <person name="Bonito G."/>
            <person name="Buee M."/>
            <person name="Carver A."/>
            <person name="Chen C."/>
            <person name="Cichocki N."/>
            <person name="Clum A."/>
            <person name="Culley D."/>
            <person name="Crous P.W."/>
            <person name="Fauchery L."/>
            <person name="Girlanda M."/>
            <person name="Hayes R."/>
            <person name="Keri Z."/>
            <person name="Labutti K."/>
            <person name="Lipzen A."/>
            <person name="Lombard V."/>
            <person name="Magnuson J."/>
            <person name="Maillard F."/>
            <person name="Morin E."/>
            <person name="Murat C."/>
            <person name="Nolan M."/>
            <person name="Ohm R."/>
            <person name="Pangilinan J."/>
            <person name="Pereira M."/>
            <person name="Perotto S."/>
            <person name="Peter M."/>
            <person name="Riley R."/>
            <person name="Sitrit Y."/>
            <person name="Stielow B."/>
            <person name="Szollosi G."/>
            <person name="Zifcakova L."/>
            <person name="Stursova M."/>
            <person name="Spatafora J.W."/>
            <person name="Tedersoo L."/>
            <person name="Vaario L.-M."/>
            <person name="Yamada A."/>
            <person name="Yan M."/>
            <person name="Wang P."/>
            <person name="Xu J."/>
            <person name="Bruns T."/>
            <person name="Baldrian P."/>
            <person name="Vilgalys R."/>
            <person name="Henrissat B."/>
            <person name="Grigoriev I.V."/>
            <person name="Hibbett D."/>
            <person name="Nagy L.G."/>
            <person name="Martin F.M."/>
        </authorList>
    </citation>
    <scope>NUCLEOTIDE SEQUENCE</scope>
    <source>
        <strain evidence="5">UH-Tt-Lm1</strain>
    </source>
</reference>
<feature type="repeat" description="TPR" evidence="3">
    <location>
        <begin position="994"/>
        <end position="1027"/>
    </location>
</feature>
<dbReference type="SUPFAM" id="SSF81901">
    <property type="entry name" value="HCP-like"/>
    <property type="match status" value="1"/>
</dbReference>
<evidence type="ECO:0000256" key="3">
    <source>
        <dbReference type="PROSITE-ProRule" id="PRU00339"/>
    </source>
</evidence>
<feature type="region of interest" description="Disordered" evidence="4">
    <location>
        <begin position="803"/>
        <end position="854"/>
    </location>
</feature>
<dbReference type="EMBL" id="WIUZ02000004">
    <property type="protein sequence ID" value="KAF9788396.1"/>
    <property type="molecule type" value="Genomic_DNA"/>
</dbReference>
<dbReference type="OrthoDB" id="29013at2759"/>
<feature type="compositionally biased region" description="Polar residues" evidence="4">
    <location>
        <begin position="761"/>
        <end position="787"/>
    </location>
</feature>
<evidence type="ECO:0000256" key="2">
    <source>
        <dbReference type="ARBA" id="ARBA00038251"/>
    </source>
</evidence>
<dbReference type="Proteomes" id="UP000736335">
    <property type="component" value="Unassembled WGS sequence"/>
</dbReference>
<evidence type="ECO:0008006" key="7">
    <source>
        <dbReference type="Google" id="ProtNLM"/>
    </source>
</evidence>
<gene>
    <name evidence="5" type="ORF">BJ322DRAFT_1182415</name>
</gene>
<dbReference type="SMART" id="SM00028">
    <property type="entry name" value="TPR"/>
    <property type="match status" value="3"/>
</dbReference>
<protein>
    <recommendedName>
        <fullName evidence="7">TPR-like protein</fullName>
    </recommendedName>
</protein>
<dbReference type="AlphaFoldDB" id="A0A9P6HKW7"/>
<dbReference type="SUPFAM" id="SSF48452">
    <property type="entry name" value="TPR-like"/>
    <property type="match status" value="1"/>
</dbReference>
<dbReference type="PANTHER" id="PTHR23083:SF464">
    <property type="entry name" value="TETRATRICOPEPTIDE REPEAT DOMAIN 7, ISOFORM A"/>
    <property type="match status" value="1"/>
</dbReference>
<name>A0A9P6HKW7_9AGAM</name>
<comment type="caution">
    <text evidence="5">The sequence shown here is derived from an EMBL/GenBank/DDBJ whole genome shotgun (WGS) entry which is preliminary data.</text>
</comment>
<dbReference type="PROSITE" id="PS50005">
    <property type="entry name" value="TPR"/>
    <property type="match status" value="1"/>
</dbReference>
<feature type="compositionally biased region" description="Polar residues" evidence="4">
    <location>
        <begin position="657"/>
        <end position="669"/>
    </location>
</feature>
<dbReference type="PANTHER" id="PTHR23083">
    <property type="entry name" value="TETRATRICOPEPTIDE REPEAT PROTEIN, TPR"/>
    <property type="match status" value="1"/>
</dbReference>
<proteinExistence type="inferred from homology"/>
<dbReference type="Gene3D" id="1.25.40.10">
    <property type="entry name" value="Tetratricopeptide repeat domain"/>
    <property type="match status" value="1"/>
</dbReference>
<keyword evidence="6" id="KW-1185">Reference proteome</keyword>
<accession>A0A9P6HKW7</accession>
<keyword evidence="3" id="KW-0802">TPR repeat</keyword>
<organism evidence="5 6">
    <name type="scientific">Thelephora terrestris</name>
    <dbReference type="NCBI Taxonomy" id="56493"/>
    <lineage>
        <taxon>Eukaryota</taxon>
        <taxon>Fungi</taxon>
        <taxon>Dikarya</taxon>
        <taxon>Basidiomycota</taxon>
        <taxon>Agaricomycotina</taxon>
        <taxon>Agaricomycetes</taxon>
        <taxon>Thelephorales</taxon>
        <taxon>Thelephoraceae</taxon>
        <taxon>Thelephora</taxon>
    </lineage>
</organism>
<dbReference type="InterPro" id="IPR019734">
    <property type="entry name" value="TPR_rpt"/>
</dbReference>
<feature type="region of interest" description="Disordered" evidence="4">
    <location>
        <begin position="649"/>
        <end position="675"/>
    </location>
</feature>
<evidence type="ECO:0000313" key="6">
    <source>
        <dbReference type="Proteomes" id="UP000736335"/>
    </source>
</evidence>
<comment type="function">
    <text evidence="1">Involved in endocytosis.</text>
</comment>
<feature type="compositionally biased region" description="Pro residues" evidence="4">
    <location>
        <begin position="932"/>
        <end position="943"/>
    </location>
</feature>
<feature type="region of interest" description="Disordered" evidence="4">
    <location>
        <begin position="761"/>
        <end position="791"/>
    </location>
</feature>
<dbReference type="InterPro" id="IPR051722">
    <property type="entry name" value="Endocytosis_PI4K-reg_protein"/>
</dbReference>
<evidence type="ECO:0000313" key="5">
    <source>
        <dbReference type="EMBL" id="KAF9788396.1"/>
    </source>
</evidence>
<evidence type="ECO:0000256" key="4">
    <source>
        <dbReference type="SAM" id="MobiDB-lite"/>
    </source>
</evidence>
<dbReference type="InterPro" id="IPR011990">
    <property type="entry name" value="TPR-like_helical_dom_sf"/>
</dbReference>
<evidence type="ECO:0000256" key="1">
    <source>
        <dbReference type="ARBA" id="ARBA00002550"/>
    </source>
</evidence>